<evidence type="ECO:0000256" key="1">
    <source>
        <dbReference type="SAM" id="MobiDB-lite"/>
    </source>
</evidence>
<feature type="region of interest" description="Disordered" evidence="1">
    <location>
        <begin position="97"/>
        <end position="124"/>
    </location>
</feature>
<feature type="compositionally biased region" description="Polar residues" evidence="1">
    <location>
        <begin position="114"/>
        <end position="124"/>
    </location>
</feature>
<comment type="caution">
    <text evidence="2">The sequence shown here is derived from an EMBL/GenBank/DDBJ whole genome shotgun (WGS) entry which is preliminary data.</text>
</comment>
<feature type="compositionally biased region" description="Basic and acidic residues" evidence="1">
    <location>
        <begin position="48"/>
        <end position="62"/>
    </location>
</feature>
<dbReference type="Proteomes" id="UP000275267">
    <property type="component" value="Unassembled WGS sequence"/>
</dbReference>
<keyword evidence="3" id="KW-1185">Reference proteome</keyword>
<dbReference type="EMBL" id="PQIB02000001">
    <property type="protein sequence ID" value="RLN41747.1"/>
    <property type="molecule type" value="Genomic_DNA"/>
</dbReference>
<proteinExistence type="predicted"/>
<evidence type="ECO:0000313" key="3">
    <source>
        <dbReference type="Proteomes" id="UP000275267"/>
    </source>
</evidence>
<protein>
    <submittedName>
        <fullName evidence="2">Uncharacterized protein</fullName>
    </submittedName>
</protein>
<gene>
    <name evidence="2" type="ORF">C2845_PM01G38760</name>
</gene>
<feature type="region of interest" description="Disordered" evidence="1">
    <location>
        <begin position="41"/>
        <end position="72"/>
    </location>
</feature>
<name>A0A3L6TNB1_PANMI</name>
<organism evidence="2 3">
    <name type="scientific">Panicum miliaceum</name>
    <name type="common">Proso millet</name>
    <name type="synonym">Broomcorn millet</name>
    <dbReference type="NCBI Taxonomy" id="4540"/>
    <lineage>
        <taxon>Eukaryota</taxon>
        <taxon>Viridiplantae</taxon>
        <taxon>Streptophyta</taxon>
        <taxon>Embryophyta</taxon>
        <taxon>Tracheophyta</taxon>
        <taxon>Spermatophyta</taxon>
        <taxon>Magnoliopsida</taxon>
        <taxon>Liliopsida</taxon>
        <taxon>Poales</taxon>
        <taxon>Poaceae</taxon>
        <taxon>PACMAD clade</taxon>
        <taxon>Panicoideae</taxon>
        <taxon>Panicodae</taxon>
        <taxon>Paniceae</taxon>
        <taxon>Panicinae</taxon>
        <taxon>Panicum</taxon>
        <taxon>Panicum sect. Panicum</taxon>
    </lineage>
</organism>
<sequence length="124" mass="13864">MPYGYAGSSSYSAPRVDMAALDLNSTAEEWPSMAEYAGILRSGSQGQLRERSNEQDRDERGHTKVPGSNNLVHDRTQISGRIRTLKQYYTFIKSLRNDTGLGRHSDGTIDASDSWWTENTQGHP</sequence>
<evidence type="ECO:0000313" key="2">
    <source>
        <dbReference type="EMBL" id="RLN41747.1"/>
    </source>
</evidence>
<accession>A0A3L6TNB1</accession>
<dbReference type="OrthoDB" id="1088429at2759"/>
<dbReference type="AlphaFoldDB" id="A0A3L6TNB1"/>
<reference evidence="3" key="1">
    <citation type="journal article" date="2019" name="Nat. Commun.">
        <title>The genome of broomcorn millet.</title>
        <authorList>
            <person name="Zou C."/>
            <person name="Miki D."/>
            <person name="Li D."/>
            <person name="Tang Q."/>
            <person name="Xiao L."/>
            <person name="Rajput S."/>
            <person name="Deng P."/>
            <person name="Jia W."/>
            <person name="Huang R."/>
            <person name="Zhang M."/>
            <person name="Sun Y."/>
            <person name="Hu J."/>
            <person name="Fu X."/>
            <person name="Schnable P.S."/>
            <person name="Li F."/>
            <person name="Zhang H."/>
            <person name="Feng B."/>
            <person name="Zhu X."/>
            <person name="Liu R."/>
            <person name="Schnable J.C."/>
            <person name="Zhu J.-K."/>
            <person name="Zhang H."/>
        </authorList>
    </citation>
    <scope>NUCLEOTIDE SEQUENCE [LARGE SCALE GENOMIC DNA]</scope>
</reference>